<keyword evidence="6" id="KW-0560">Oxidoreductase</keyword>
<dbReference type="SUPFAM" id="SSF51735">
    <property type="entry name" value="NAD(P)-binding Rossmann-fold domains"/>
    <property type="match status" value="1"/>
</dbReference>
<protein>
    <recommendedName>
        <fullName evidence="3">protochlorophyllide reductase</fullName>
        <ecNumber evidence="3">1.3.1.33</ecNumber>
    </recommendedName>
</protein>
<dbReference type="NCBIfam" id="TIGR01289">
    <property type="entry name" value="LPOR"/>
    <property type="match status" value="1"/>
</dbReference>
<keyword evidence="9" id="KW-0732">Signal</keyword>
<comment type="pathway">
    <text evidence="1">Porphyrin-containing compound metabolism; chlorophyll biosynthesis.</text>
</comment>
<keyword evidence="4" id="KW-0602">Photosynthesis</keyword>
<evidence type="ECO:0000256" key="5">
    <source>
        <dbReference type="ARBA" id="ARBA00022857"/>
    </source>
</evidence>
<dbReference type="PANTHER" id="PTHR44419:SF19">
    <property type="entry name" value="PROTOCHLOROPHYLLIDE REDUCTASE A, CHLOROPLASTIC"/>
    <property type="match status" value="1"/>
</dbReference>
<evidence type="ECO:0000256" key="9">
    <source>
        <dbReference type="SAM" id="SignalP"/>
    </source>
</evidence>
<evidence type="ECO:0000256" key="3">
    <source>
        <dbReference type="ARBA" id="ARBA00012006"/>
    </source>
</evidence>
<organism evidence="10">
    <name type="scientific">Bigelowiella natans</name>
    <name type="common">Pedinomonas minutissima</name>
    <name type="synonym">Chlorarachnion sp. (strain CCMP621)</name>
    <dbReference type="NCBI Taxonomy" id="227086"/>
    <lineage>
        <taxon>Eukaryota</taxon>
        <taxon>Sar</taxon>
        <taxon>Rhizaria</taxon>
        <taxon>Cercozoa</taxon>
        <taxon>Chlorarachniophyceae</taxon>
        <taxon>Bigelowiella</taxon>
    </lineage>
</organism>
<dbReference type="EMBL" id="AY267660">
    <property type="protein sequence ID" value="AAP79174.1"/>
    <property type="molecule type" value="mRNA"/>
</dbReference>
<sequence>MGTLKSISSIVLIALFIFATALMLPSTTAELLLSARTASTHRITPQMSARVRLRPLKSIYSQHQKFPPQPPMTSTKAAHRAVPYSSARSVVSYAKNANMFMDALDALMHTAPRASGKLKTAVITGASSGLGLNTARSLIESGKWHVVMAVRDPEKARREAERMGFPKDRYSIEEVELSSFESVRRMAKKLKRGRQIDTLICNAALYLPAHQNPEYTVDGYETSLQVNHLSHFLLLNLLLPTIKKSRDPRVIVVGSITGNTNTVGGGAVWPWADLGKLNGLAEKAGTEKGPEMINGGAWNGAKAYKDSKLANMMTIFEADRRLHKDSGVTFSTMYPGCIAETGLFRDKKPWFRKLFPLFMRYVTGGYVSEWEAGDRLAEVASSDRCKESGVYWGWNGAAKTVAYLKPGTDASNRGLTGAGGAGGSIEELPPSPEARNAEKARRLWELSAKAVGLPYDSSAVSPLPESLAEIAAKNGPKSLPGIPMPSFVPDFRGKIDKRSANAGTSSQLQGGRL</sequence>
<dbReference type="Gene3D" id="3.40.50.720">
    <property type="entry name" value="NAD(P)-binding Rossmann-like Domain"/>
    <property type="match status" value="1"/>
</dbReference>
<evidence type="ECO:0000256" key="1">
    <source>
        <dbReference type="ARBA" id="ARBA00005173"/>
    </source>
</evidence>
<feature type="region of interest" description="Disordered" evidence="8">
    <location>
        <begin position="414"/>
        <end position="438"/>
    </location>
</feature>
<dbReference type="AlphaFoldDB" id="Q7XYM0"/>
<dbReference type="InterPro" id="IPR005979">
    <property type="entry name" value="Prochl_reduct"/>
</dbReference>
<reference evidence="10" key="1">
    <citation type="journal article" date="2003" name="Proc. Natl. Acad. Sci. U.S.A.">
        <title>Lateral gene transfer and the evolution of plastid-targeted proteins in the secondary plastid-containing alga Bigelowiella natans.</title>
        <authorList>
            <person name="Archibald J.M."/>
            <person name="Rogers M.B."/>
            <person name="Toop M."/>
            <person name="Ishida K."/>
            <person name="Keeling P.J."/>
        </authorList>
    </citation>
    <scope>NUCLEOTIDE SEQUENCE</scope>
    <source>
        <strain evidence="10">CCMP 621</strain>
    </source>
</reference>
<evidence type="ECO:0000256" key="6">
    <source>
        <dbReference type="ARBA" id="ARBA00023002"/>
    </source>
</evidence>
<evidence type="ECO:0000256" key="2">
    <source>
        <dbReference type="ARBA" id="ARBA00005821"/>
    </source>
</evidence>
<evidence type="ECO:0000256" key="8">
    <source>
        <dbReference type="SAM" id="MobiDB-lite"/>
    </source>
</evidence>
<feature type="region of interest" description="Disordered" evidence="8">
    <location>
        <begin position="481"/>
        <end position="513"/>
    </location>
</feature>
<evidence type="ECO:0000313" key="10">
    <source>
        <dbReference type="EMBL" id="AAP79174.1"/>
    </source>
</evidence>
<dbReference type="GO" id="GO:0015979">
    <property type="term" value="P:photosynthesis"/>
    <property type="evidence" value="ECO:0007669"/>
    <property type="project" value="UniProtKB-KW"/>
</dbReference>
<dbReference type="PANTHER" id="PTHR44419">
    <property type="entry name" value="PROTOCHLOROPHYLLIDE REDUCTASE C, CHLOROPLASTIC"/>
    <property type="match status" value="1"/>
</dbReference>
<proteinExistence type="evidence at transcript level"/>
<name>Q7XYM0_BIGNA</name>
<dbReference type="UniPathway" id="UPA00668"/>
<dbReference type="GO" id="GO:0016630">
    <property type="term" value="F:protochlorophyllide reductase activity"/>
    <property type="evidence" value="ECO:0007669"/>
    <property type="project" value="UniProtKB-EC"/>
</dbReference>
<dbReference type="PRINTS" id="PR00081">
    <property type="entry name" value="GDHRDH"/>
</dbReference>
<keyword evidence="7" id="KW-0149">Chlorophyll biosynthesis</keyword>
<accession>Q7XYM0</accession>
<dbReference type="InterPro" id="IPR002347">
    <property type="entry name" value="SDR_fam"/>
</dbReference>
<dbReference type="InterPro" id="IPR036291">
    <property type="entry name" value="NAD(P)-bd_dom_sf"/>
</dbReference>
<dbReference type="EC" id="1.3.1.33" evidence="3"/>
<evidence type="ECO:0000256" key="4">
    <source>
        <dbReference type="ARBA" id="ARBA00022531"/>
    </source>
</evidence>
<dbReference type="Pfam" id="PF00106">
    <property type="entry name" value="adh_short"/>
    <property type="match status" value="1"/>
</dbReference>
<feature type="signal peptide" evidence="9">
    <location>
        <begin position="1"/>
        <end position="29"/>
    </location>
</feature>
<keyword evidence="5" id="KW-0521">NADP</keyword>
<feature type="chain" id="PRO_5004295715" description="protochlorophyllide reductase" evidence="9">
    <location>
        <begin position="30"/>
        <end position="513"/>
    </location>
</feature>
<evidence type="ECO:0000256" key="7">
    <source>
        <dbReference type="ARBA" id="ARBA00023171"/>
    </source>
</evidence>
<comment type="similarity">
    <text evidence="2">Belongs to the short-chain dehydrogenases/reductases (SDR) family. POR subfamily.</text>
</comment>
<feature type="compositionally biased region" description="Polar residues" evidence="8">
    <location>
        <begin position="501"/>
        <end position="513"/>
    </location>
</feature>
<dbReference type="GO" id="GO:0015995">
    <property type="term" value="P:chlorophyll biosynthetic process"/>
    <property type="evidence" value="ECO:0007669"/>
    <property type="project" value="UniProtKB-UniPathway"/>
</dbReference>